<dbReference type="HOGENOM" id="CLU_226840_0_0_1"/>
<feature type="coiled-coil region" evidence="3">
    <location>
        <begin position="1448"/>
        <end position="1475"/>
    </location>
</feature>
<dbReference type="Pfam" id="PF00435">
    <property type="entry name" value="Spectrin"/>
    <property type="match status" value="3"/>
</dbReference>
<dbReference type="GO" id="GO:0016020">
    <property type="term" value="C:membrane"/>
    <property type="evidence" value="ECO:0007669"/>
    <property type="project" value="TreeGrafter"/>
</dbReference>
<dbReference type="EnsemblMetazoa" id="CapteT205084">
    <property type="protein sequence ID" value="CapteP205084"/>
    <property type="gene ID" value="CapteG205084"/>
</dbReference>
<evidence type="ECO:0000313" key="5">
    <source>
        <dbReference type="EMBL" id="ELT90303.1"/>
    </source>
</evidence>
<protein>
    <recommendedName>
        <fullName evidence="4">Desmoplakin SH3 domain-containing protein</fullName>
    </recommendedName>
</protein>
<dbReference type="OMA" id="IESRWDS"/>
<sequence length="2805" mass="315827">MASDFHGNECAQQALSRICEIEEYYQTLAAEVDERSLSLSSTEFLAKCGSAESQESDKNRNYNSIVYATRDAWQWTLEAARCMQIHLAHAARYHQFFSEVKHYGQCLSQVTSRLYRPDGTSPGKMQNASNLCKQIKELLQMMLDIEAKVIGLFSQSGDIVPVHLRRESVKAPIKIIALVTCTNKEIPVFISEECELLDNCEVTKWKVRNSRGQEGYLPAIIFLIPPPDREAILKSFQLRQDLMTAWKESLQTAKLLSKQLISKYFAENDPDELCALNQSQRSDVAHCIEDLSAYLAPSKQNRPGDEDFRDALESWHRTVEDMQGPPPAGMRNKSGPLLTVWSGHKKLFRQLQEYETYAVAYEESVVSSRQTQNFLVRDENGAAKYVSKAYIERLRPVELEPERDDDGTRHLTLAEKVPSIPESYEDDHLSHTSVLTDVSFDEETMSLQTIKETQTFVIKGVIDPRDNQEISIYQAISDGIINQTKGIYFDPNTGTEMPIPEAMNRGLILVEFTDKTLETGDLIKSGVIRSTTTTETVSYSVQSVVDPVTGQRITVVEAIERGIIDQESGKYVNPLTGSVMSMSAAIDRGLVDVEEVCEQATVSPKEAAIPELNPALAVVGVKDPNTGRPLSLQDAIDRGIIDVEKGLYRTPNGAIPIAEAVKQGLMQVKLASDDESEDNLLPLAVRKDIHVADLEEFILPEGTDCVDSAKDLNQAVFEKLEMDKGVGGIHDPSSGRSMTIGEAFDEGLLHVDTLHLEGVDGEKFPLQEAALQGLVEPHTLREILGTLDPLAIENLMEDSIIDANTGEYVDPKTGERMSLAEAIEQGRLDPDQVFLRDLVSGAIMSLSAAIENKKINPETGKVIDPVTGQEMSFATAIGNHVIDPAIDADKLAAQISALKFLNEHLDVKQKGVMNPLSGSMSTLEEAVLNGSLDIPNGSYVNTTTDEASTLAEAVNEKLMNPQVAKEILNAMNENSLGALIDKGIIDPNTGKFIDPVTGKKMSLKEAIDKGLLDPCSVFVVDPETGQVTSLDSLIKDGRFNPVSGKFKDPLTGLEVSLNNAIKKGILTPRIDPERMIEEKVPVKDILANSKLNPADLIFQAPDGSTLPLKTALGAGFLTPDSIVKIDPKTGVLTVAGDPELTNALMGTKKTSDWLTGIESMLAGDDTPLQSAEDLDKEITGLENLKTSLDQRQPSVDALLDKAKGLLENNKNAEVDAGTQQQCQRLRFNSSDLKVRMDTSIRVLQQTFIIFVHCLWVNTHLDRKVDQLKNMHKDLDNLYENLEAFEGWMDTADEEMKIFKTTMAEGERPDLVTRSFQSFLMTLRYICMMYERNHIIRFLIKTFQHNAGCVVSGSHDPCPVYLDFNEGVLSKEGDLKGLNKASRKLQDIVQDHDKDAASFRRTLPNKPEFQKDGGTGLKDPVVAIQKEVEATNERYKDVLTDCSALMGRLNETAAKNKQYQQLRDQLQAALPQLQKAVESCTDAAGSDPERQLEELKGVTADVIAAGKVMEDLRKVGENLVEILEELDCKETPKAVEIQSSVDGLQAVFDEVQEEVVDKQHRLNSAVAQSKDVGHNLAALLEWVDEMDGTFSSMKPVSLNREALTQQIQEHKLLSSDIDNHHPQVDTVVEQCQDQGLQDDRVNELLDRFDRLIGLTEERGTELEEVVQKLGNLHGNVHQLESWLGGAVHSLKRESSDFDHDSLKTKIENLYQHKQTKQKDLDNIKNVGKELIDDPRTGDKHQLREVLADVQGKWHDLTELLVQMISFAALREIDDLLKYLDKAENEINTAEPISTDPETLAVQLRDHRVFHEDLEAKRTAVNATIDKCNRMLRETTNEEADDIKNKLDTIRNQADLVCKLSSERLAVLEEALPLASHFREVRVKHKRRYGCLLDESETQADLQSWLGEIEAEVDSLNVPTESNVEQVKKQQDHAKTTQRIIEDHKHLVEDLLNTGDELMELCTDEDASDIKEDMDHIKAKHEAVKSAIRHKLNQLDDTFRNMSSDVNDTVDGLLEELHYLHDQTEHADPIAANPDALKNQIADNRTILDDLERKEDALQHVKEEVARALELESPETLQECEDLRAKIQDLDKMHNEIKDATTQRENSLQGALAVAEKFRRDYQDAMQSLRDIQDNLASQDSPGVDPATVFEQQKELQSILEELQAARQPVAECQSMSEILGQKCGEPGNMEIERQVEDVTNLLEEIQDGVGDREEELASAMDKAERFDDVLQAINSWLPKAEAKMEKMSPVAADPRSVRIQIEELKVFKIQTHPRYIDVQNLNQFASDLKNASPVTAESLTPQVKDINGRWNDLLTNMAERETSLKHALVELGELDHSVEEVLGLLQQTESDIQQLEFVYGDPKYIETHLRKIQMVLKDLQNQEPVIKKLCAAIDQHADRSGSPTSPLVAKKADMLESFKIVQVMARDKQNELHDILKEVKAFMGEVEDGLRWLNDFRDQLKSSAPMGALPDTAQKEYDTFMAQYHALEKCEEAVKTLLLNGEDMLARCREDDGRQLRENLRKLQTRCYDTRNKAEKRRRKLEQHLQNVQDFHAMLTVHTDWLSNAERILASFKYPSKLVEKDFKVDIDGHREIMQNLDKTGTYLKYFGRKQDTVYIKNLLISIKLRWKKLVRRTDEKGRLLQQAYKEDKRFDDAWRGLFDWLDVNEKKMMKFASQPAKVKQDIDELRNFQHELGSKHPVYYSTMRLGRALKDRCVKSDHERDVMNTMLEDLKNKWSVIRSIVSQREGKNTTHPKKWKDYIIIGALKPLIFMRLFALLHTSTCVITVRISVFVNFKFDLVTFMNSVL</sequence>
<dbReference type="Gene3D" id="2.30.30.40">
    <property type="entry name" value="SH3 Domains"/>
    <property type="match status" value="1"/>
</dbReference>
<dbReference type="Gene3D" id="3.90.1290.10">
    <property type="entry name" value="Plakin repeat"/>
    <property type="match status" value="3"/>
</dbReference>
<keyword evidence="2" id="KW-0677">Repeat</keyword>
<dbReference type="Pfam" id="PF00681">
    <property type="entry name" value="Plectin"/>
    <property type="match status" value="3"/>
</dbReference>
<dbReference type="PANTHER" id="PTHR23169">
    <property type="entry name" value="ENVOPLAKIN"/>
    <property type="match status" value="1"/>
</dbReference>
<reference evidence="5 7" key="2">
    <citation type="journal article" date="2013" name="Nature">
        <title>Insights into bilaterian evolution from three spiralian genomes.</title>
        <authorList>
            <person name="Simakov O."/>
            <person name="Marletaz F."/>
            <person name="Cho S.J."/>
            <person name="Edsinger-Gonzales E."/>
            <person name="Havlak P."/>
            <person name="Hellsten U."/>
            <person name="Kuo D.H."/>
            <person name="Larsson T."/>
            <person name="Lv J."/>
            <person name="Arendt D."/>
            <person name="Savage R."/>
            <person name="Osoegawa K."/>
            <person name="de Jong P."/>
            <person name="Grimwood J."/>
            <person name="Chapman J.A."/>
            <person name="Shapiro H."/>
            <person name="Aerts A."/>
            <person name="Otillar R.P."/>
            <person name="Terry A.Y."/>
            <person name="Boore J.L."/>
            <person name="Grigoriev I.V."/>
            <person name="Lindberg D.R."/>
            <person name="Seaver E.C."/>
            <person name="Weisblat D.A."/>
            <person name="Putnam N.H."/>
            <person name="Rokhsar D.S."/>
        </authorList>
    </citation>
    <scope>NUCLEOTIDE SEQUENCE</scope>
    <source>
        <strain evidence="5 7">I ESC-2004</strain>
    </source>
</reference>
<dbReference type="EMBL" id="AMQN01003132">
    <property type="status" value="NOT_ANNOTATED_CDS"/>
    <property type="molecule type" value="Genomic_DNA"/>
</dbReference>
<keyword evidence="7" id="KW-1185">Reference proteome</keyword>
<dbReference type="STRING" id="283909.R7T9B7"/>
<evidence type="ECO:0000313" key="6">
    <source>
        <dbReference type="EnsemblMetazoa" id="CapteP205084"/>
    </source>
</evidence>
<dbReference type="InterPro" id="IPR001101">
    <property type="entry name" value="Plectin_repeat"/>
</dbReference>
<evidence type="ECO:0000256" key="1">
    <source>
        <dbReference type="ARBA" id="ARBA00022553"/>
    </source>
</evidence>
<dbReference type="GO" id="GO:0005198">
    <property type="term" value="F:structural molecule activity"/>
    <property type="evidence" value="ECO:0007669"/>
    <property type="project" value="TreeGrafter"/>
</dbReference>
<evidence type="ECO:0000256" key="3">
    <source>
        <dbReference type="SAM" id="Coils"/>
    </source>
</evidence>
<dbReference type="SMART" id="SM00150">
    <property type="entry name" value="SPEC"/>
    <property type="match status" value="13"/>
</dbReference>
<dbReference type="PANTHER" id="PTHR23169:SF23">
    <property type="entry name" value="SHORT STOP, ISOFORM H"/>
    <property type="match status" value="1"/>
</dbReference>
<dbReference type="Gene3D" id="1.20.58.60">
    <property type="match status" value="12"/>
</dbReference>
<dbReference type="EMBL" id="KB310993">
    <property type="protein sequence ID" value="ELT90303.1"/>
    <property type="molecule type" value="Genomic_DNA"/>
</dbReference>
<reference evidence="6" key="3">
    <citation type="submission" date="2015-06" db="UniProtKB">
        <authorList>
            <consortium name="EnsemblMetazoa"/>
        </authorList>
    </citation>
    <scope>IDENTIFICATION</scope>
</reference>
<dbReference type="InterPro" id="IPR035915">
    <property type="entry name" value="Plakin_repeat_sf"/>
</dbReference>
<dbReference type="InterPro" id="IPR043197">
    <property type="entry name" value="Plakin"/>
</dbReference>
<dbReference type="InterPro" id="IPR041615">
    <property type="entry name" value="Desmoplakin_SH3"/>
</dbReference>
<organism evidence="5">
    <name type="scientific">Capitella teleta</name>
    <name type="common">Polychaete worm</name>
    <dbReference type="NCBI Taxonomy" id="283909"/>
    <lineage>
        <taxon>Eukaryota</taxon>
        <taxon>Metazoa</taxon>
        <taxon>Spiralia</taxon>
        <taxon>Lophotrochozoa</taxon>
        <taxon>Annelida</taxon>
        <taxon>Polychaeta</taxon>
        <taxon>Sedentaria</taxon>
        <taxon>Scolecida</taxon>
        <taxon>Capitellidae</taxon>
        <taxon>Capitella</taxon>
    </lineage>
</organism>
<dbReference type="SUPFAM" id="SSF75399">
    <property type="entry name" value="Plakin repeat"/>
    <property type="match status" value="4"/>
</dbReference>
<dbReference type="InterPro" id="IPR002017">
    <property type="entry name" value="Spectrin_repeat"/>
</dbReference>
<keyword evidence="1" id="KW-0597">Phosphoprotein</keyword>
<dbReference type="GO" id="GO:0042060">
    <property type="term" value="P:wound healing"/>
    <property type="evidence" value="ECO:0007669"/>
    <property type="project" value="TreeGrafter"/>
</dbReference>
<accession>R7T9B7</accession>
<dbReference type="SMART" id="SM00250">
    <property type="entry name" value="PLEC"/>
    <property type="match status" value="8"/>
</dbReference>
<dbReference type="InterPro" id="IPR018159">
    <property type="entry name" value="Spectrin/alpha-actinin"/>
</dbReference>
<keyword evidence="3" id="KW-0175">Coiled coil</keyword>
<feature type="coiled-coil region" evidence="3">
    <location>
        <begin position="2042"/>
        <end position="2133"/>
    </location>
</feature>
<name>R7T9B7_CAPTE</name>
<dbReference type="SUPFAM" id="SSF46966">
    <property type="entry name" value="Spectrin repeat"/>
    <property type="match status" value="12"/>
</dbReference>
<dbReference type="Pfam" id="PF17902">
    <property type="entry name" value="SH3_10"/>
    <property type="match status" value="1"/>
</dbReference>
<dbReference type="GO" id="GO:0005737">
    <property type="term" value="C:cytoplasm"/>
    <property type="evidence" value="ECO:0007669"/>
    <property type="project" value="TreeGrafter"/>
</dbReference>
<dbReference type="GO" id="GO:0045104">
    <property type="term" value="P:intermediate filament cytoskeleton organization"/>
    <property type="evidence" value="ECO:0007669"/>
    <property type="project" value="InterPro"/>
</dbReference>
<feature type="coiled-coil region" evidence="3">
    <location>
        <begin position="1171"/>
        <end position="1215"/>
    </location>
</feature>
<gene>
    <name evidence="5" type="ORF">CAPTEDRAFT_205084</name>
</gene>
<proteinExistence type="predicted"/>
<feature type="domain" description="Desmoplakin SH3" evidence="4">
    <location>
        <begin position="161"/>
        <end position="225"/>
    </location>
</feature>
<reference evidence="7" key="1">
    <citation type="submission" date="2012-12" db="EMBL/GenBank/DDBJ databases">
        <authorList>
            <person name="Hellsten U."/>
            <person name="Grimwood J."/>
            <person name="Chapman J.A."/>
            <person name="Shapiro H."/>
            <person name="Aerts A."/>
            <person name="Otillar R.P."/>
            <person name="Terry A.Y."/>
            <person name="Boore J.L."/>
            <person name="Simakov O."/>
            <person name="Marletaz F."/>
            <person name="Cho S.-J."/>
            <person name="Edsinger-Gonzales E."/>
            <person name="Havlak P."/>
            <person name="Kuo D.-H."/>
            <person name="Larsson T."/>
            <person name="Lv J."/>
            <person name="Arendt D."/>
            <person name="Savage R."/>
            <person name="Osoegawa K."/>
            <person name="de Jong P."/>
            <person name="Lindberg D.R."/>
            <person name="Seaver E.C."/>
            <person name="Weisblat D.A."/>
            <person name="Putnam N.H."/>
            <person name="Grigoriev I.V."/>
            <person name="Rokhsar D.S."/>
        </authorList>
    </citation>
    <scope>NUCLEOTIDE SEQUENCE</scope>
    <source>
        <strain evidence="7">I ESC-2004</strain>
    </source>
</reference>
<dbReference type="CDD" id="cd00176">
    <property type="entry name" value="SPEC"/>
    <property type="match status" value="7"/>
</dbReference>
<evidence type="ECO:0000256" key="2">
    <source>
        <dbReference type="ARBA" id="ARBA00022737"/>
    </source>
</evidence>
<evidence type="ECO:0000313" key="7">
    <source>
        <dbReference type="Proteomes" id="UP000014760"/>
    </source>
</evidence>
<evidence type="ECO:0000259" key="4">
    <source>
        <dbReference type="Pfam" id="PF17902"/>
    </source>
</evidence>
<dbReference type="Proteomes" id="UP000014760">
    <property type="component" value="Unassembled WGS sequence"/>
</dbReference>
<dbReference type="GO" id="GO:0005882">
    <property type="term" value="C:intermediate filament"/>
    <property type="evidence" value="ECO:0007669"/>
    <property type="project" value="TreeGrafter"/>
</dbReference>
<dbReference type="OrthoDB" id="2250192at2759"/>